<protein>
    <submittedName>
        <fullName evidence="1">Uncharacterized protein</fullName>
    </submittedName>
</protein>
<dbReference type="AlphaFoldDB" id="A0A9D2NTZ7"/>
<reference evidence="1" key="1">
    <citation type="journal article" date="2021" name="PeerJ">
        <title>Extensive microbial diversity within the chicken gut microbiome revealed by metagenomics and culture.</title>
        <authorList>
            <person name="Gilroy R."/>
            <person name="Ravi A."/>
            <person name="Getino M."/>
            <person name="Pursley I."/>
            <person name="Horton D.L."/>
            <person name="Alikhan N.F."/>
            <person name="Baker D."/>
            <person name="Gharbi K."/>
            <person name="Hall N."/>
            <person name="Watson M."/>
            <person name="Adriaenssens E.M."/>
            <person name="Foster-Nyarko E."/>
            <person name="Jarju S."/>
            <person name="Secka A."/>
            <person name="Antonio M."/>
            <person name="Oren A."/>
            <person name="Chaudhuri R.R."/>
            <person name="La Ragione R."/>
            <person name="Hildebrand F."/>
            <person name="Pallen M.J."/>
        </authorList>
    </citation>
    <scope>NUCLEOTIDE SEQUENCE</scope>
    <source>
        <strain evidence="1">ChiGjej1B1-1692</strain>
    </source>
</reference>
<name>A0A9D2NTZ7_9FIRM</name>
<dbReference type="EMBL" id="DWWK01000078">
    <property type="protein sequence ID" value="HJC38485.1"/>
    <property type="molecule type" value="Genomic_DNA"/>
</dbReference>
<dbReference type="Proteomes" id="UP000823894">
    <property type="component" value="Unassembled WGS sequence"/>
</dbReference>
<evidence type="ECO:0000313" key="2">
    <source>
        <dbReference type="Proteomes" id="UP000823894"/>
    </source>
</evidence>
<gene>
    <name evidence="1" type="ORF">H9757_05425</name>
</gene>
<accession>A0A9D2NTZ7</accession>
<organism evidence="1 2">
    <name type="scientific">Candidatus Mediterraneibacter faecigallinarum</name>
    <dbReference type="NCBI Taxonomy" id="2838669"/>
    <lineage>
        <taxon>Bacteria</taxon>
        <taxon>Bacillati</taxon>
        <taxon>Bacillota</taxon>
        <taxon>Clostridia</taxon>
        <taxon>Lachnospirales</taxon>
        <taxon>Lachnospiraceae</taxon>
        <taxon>Mediterraneibacter</taxon>
    </lineage>
</organism>
<comment type="caution">
    <text evidence="1">The sequence shown here is derived from an EMBL/GenBank/DDBJ whole genome shotgun (WGS) entry which is preliminary data.</text>
</comment>
<sequence>MSEAWMILSSVRIIITKWEELQMQELTFDISYIELDFYVEMLGDAILPENKVSALRGGMGQMLLRQNCVSDRSYSLLL</sequence>
<proteinExistence type="predicted"/>
<reference evidence="1" key="2">
    <citation type="submission" date="2021-04" db="EMBL/GenBank/DDBJ databases">
        <authorList>
            <person name="Gilroy R."/>
        </authorList>
    </citation>
    <scope>NUCLEOTIDE SEQUENCE</scope>
    <source>
        <strain evidence="1">ChiGjej1B1-1692</strain>
    </source>
</reference>
<evidence type="ECO:0000313" key="1">
    <source>
        <dbReference type="EMBL" id="HJC38485.1"/>
    </source>
</evidence>